<dbReference type="Proteomes" id="UP000694567">
    <property type="component" value="Unplaced"/>
</dbReference>
<protein>
    <submittedName>
        <fullName evidence="3">Uncharacterized protein</fullName>
    </submittedName>
</protein>
<feature type="transmembrane region" description="Helical" evidence="2">
    <location>
        <begin position="20"/>
        <end position="42"/>
    </location>
</feature>
<dbReference type="AlphaFoldDB" id="A0A8C0IEH1"/>
<sequence length="135" mass="14713">MLGNLLAWWGWINPHIHSVLLVLAFIVGGKCVKGFILLYWLLSAYNGLKRSGGLSLPSSWDYRHAPPRPALGSARCRLYNPCPPLRHTPAPSPSRSPPSCSPSAHTPVVATEEAAGLAEEREPLPEQPATPRHKP</sequence>
<accession>A0A8C0IEH1</accession>
<feature type="region of interest" description="Disordered" evidence="1">
    <location>
        <begin position="87"/>
        <end position="135"/>
    </location>
</feature>
<evidence type="ECO:0000256" key="2">
    <source>
        <dbReference type="SAM" id="Phobius"/>
    </source>
</evidence>
<feature type="compositionally biased region" description="Pro residues" evidence="1">
    <location>
        <begin position="87"/>
        <end position="100"/>
    </location>
</feature>
<proteinExistence type="predicted"/>
<keyword evidence="4" id="KW-1185">Reference proteome</keyword>
<organism evidence="3 4">
    <name type="scientific">Bubo bubo</name>
    <name type="common">Eurasian eagle-owl</name>
    <name type="synonym">Strix bubo</name>
    <dbReference type="NCBI Taxonomy" id="30461"/>
    <lineage>
        <taxon>Eukaryota</taxon>
        <taxon>Metazoa</taxon>
        <taxon>Chordata</taxon>
        <taxon>Craniata</taxon>
        <taxon>Vertebrata</taxon>
        <taxon>Euteleostomi</taxon>
        <taxon>Archelosauria</taxon>
        <taxon>Archosauria</taxon>
        <taxon>Dinosauria</taxon>
        <taxon>Saurischia</taxon>
        <taxon>Theropoda</taxon>
        <taxon>Coelurosauria</taxon>
        <taxon>Aves</taxon>
        <taxon>Neognathae</taxon>
        <taxon>Neoaves</taxon>
        <taxon>Telluraves</taxon>
        <taxon>Strigiformes</taxon>
        <taxon>Strigidae</taxon>
        <taxon>Bubo</taxon>
    </lineage>
</organism>
<evidence type="ECO:0000313" key="3">
    <source>
        <dbReference type="Ensembl" id="ENSBOBP00000014095.1"/>
    </source>
</evidence>
<keyword evidence="2" id="KW-0812">Transmembrane</keyword>
<name>A0A8C0IEH1_BUBBB</name>
<reference evidence="3" key="2">
    <citation type="submission" date="2025-09" db="UniProtKB">
        <authorList>
            <consortium name="Ensembl"/>
        </authorList>
    </citation>
    <scope>IDENTIFICATION</scope>
</reference>
<dbReference type="Ensembl" id="ENSBOBT00000014424.1">
    <property type="protein sequence ID" value="ENSBOBP00000014095.1"/>
    <property type="gene ID" value="ENSBOBG00000008874.1"/>
</dbReference>
<evidence type="ECO:0000313" key="4">
    <source>
        <dbReference type="Proteomes" id="UP000694567"/>
    </source>
</evidence>
<keyword evidence="2" id="KW-0472">Membrane</keyword>
<evidence type="ECO:0000256" key="1">
    <source>
        <dbReference type="SAM" id="MobiDB-lite"/>
    </source>
</evidence>
<reference evidence="3" key="1">
    <citation type="submission" date="2025-08" db="UniProtKB">
        <authorList>
            <consortium name="Ensembl"/>
        </authorList>
    </citation>
    <scope>IDENTIFICATION</scope>
</reference>
<keyword evidence="2" id="KW-1133">Transmembrane helix</keyword>